<evidence type="ECO:0000313" key="2">
    <source>
        <dbReference type="EMBL" id="AIY16169.2"/>
    </source>
</evidence>
<reference evidence="2 3" key="1">
    <citation type="journal article" date="2015" name="Genome Announc.">
        <title>Complete Genome Sequence of Steroid-Transforming Nocardioides simplex VKM Ac-2033D.</title>
        <authorList>
            <person name="Shtratnikova V.Y."/>
            <person name="Schelkunov M.I."/>
            <person name="Pekov Y.A."/>
            <person name="Fokina V.V."/>
            <person name="Logacheva M.D."/>
            <person name="Sokolov S.L."/>
            <person name="Bragin E.Y."/>
            <person name="Ashapkin V.V."/>
            <person name="Donova M.V."/>
        </authorList>
    </citation>
    <scope>NUCLEOTIDE SEQUENCE [LARGE SCALE GENOMIC DNA]</scope>
    <source>
        <strain evidence="2 3">VKM Ac-2033D</strain>
    </source>
</reference>
<accession>A0A0A1DFW2</accession>
<gene>
    <name evidence="2" type="ORF">KR76_04260</name>
</gene>
<organism evidence="2 3">
    <name type="scientific">Nocardioides simplex</name>
    <name type="common">Arthrobacter simplex</name>
    <dbReference type="NCBI Taxonomy" id="2045"/>
    <lineage>
        <taxon>Bacteria</taxon>
        <taxon>Bacillati</taxon>
        <taxon>Actinomycetota</taxon>
        <taxon>Actinomycetes</taxon>
        <taxon>Propionibacteriales</taxon>
        <taxon>Nocardioidaceae</taxon>
        <taxon>Pimelobacter</taxon>
    </lineage>
</organism>
<dbReference type="Proteomes" id="UP000030300">
    <property type="component" value="Chromosome"/>
</dbReference>
<keyword evidence="3" id="KW-1185">Reference proteome</keyword>
<dbReference type="KEGG" id="psim:KR76_04260"/>
<feature type="compositionally biased region" description="Pro residues" evidence="1">
    <location>
        <begin position="49"/>
        <end position="59"/>
    </location>
</feature>
<feature type="region of interest" description="Disordered" evidence="1">
    <location>
        <begin position="25"/>
        <end position="105"/>
    </location>
</feature>
<dbReference type="HOGENOM" id="CLU_2233701_0_0_11"/>
<evidence type="ECO:0000313" key="3">
    <source>
        <dbReference type="Proteomes" id="UP000030300"/>
    </source>
</evidence>
<sequence length="105" mass="11164">MIKATGVTLDDLTAALAEDEHRIADWVAARREEEDEGGGEGDAGGAPAKTPPGSGPDRPPLLAVASGDEGDEKLAREATEQARRARAEQMEAIAEMKRKKKGREK</sequence>
<proteinExistence type="predicted"/>
<protein>
    <submittedName>
        <fullName evidence="2">Uncharacterized protein</fullName>
    </submittedName>
</protein>
<dbReference type="AlphaFoldDB" id="A0A0A1DFW2"/>
<evidence type="ECO:0000256" key="1">
    <source>
        <dbReference type="SAM" id="MobiDB-lite"/>
    </source>
</evidence>
<feature type="compositionally biased region" description="Basic and acidic residues" evidence="1">
    <location>
        <begin position="72"/>
        <end position="89"/>
    </location>
</feature>
<name>A0A0A1DFW2_NOCSI</name>
<dbReference type="EMBL" id="CP009896">
    <property type="protein sequence ID" value="AIY16169.2"/>
    <property type="molecule type" value="Genomic_DNA"/>
</dbReference>